<feature type="compositionally biased region" description="Polar residues" evidence="1">
    <location>
        <begin position="7"/>
        <end position="35"/>
    </location>
</feature>
<feature type="region of interest" description="Disordered" evidence="1">
    <location>
        <begin position="1"/>
        <end position="52"/>
    </location>
</feature>
<feature type="compositionally biased region" description="Polar residues" evidence="1">
    <location>
        <begin position="125"/>
        <end position="147"/>
    </location>
</feature>
<feature type="compositionally biased region" description="Basic residues" evidence="1">
    <location>
        <begin position="148"/>
        <end position="158"/>
    </location>
</feature>
<comment type="caution">
    <text evidence="2">The sequence shown here is derived from an EMBL/GenBank/DDBJ whole genome shotgun (WGS) entry which is preliminary data.</text>
</comment>
<feature type="region of interest" description="Disordered" evidence="1">
    <location>
        <begin position="96"/>
        <end position="232"/>
    </location>
</feature>
<evidence type="ECO:0000313" key="3">
    <source>
        <dbReference type="Proteomes" id="UP000194236"/>
    </source>
</evidence>
<dbReference type="AlphaFoldDB" id="A0A1Y3BGZ2"/>
<feature type="compositionally biased region" description="Low complexity" evidence="1">
    <location>
        <begin position="212"/>
        <end position="232"/>
    </location>
</feature>
<dbReference type="Proteomes" id="UP000194236">
    <property type="component" value="Unassembled WGS sequence"/>
</dbReference>
<feature type="compositionally biased region" description="Polar residues" evidence="1">
    <location>
        <begin position="186"/>
        <end position="198"/>
    </location>
</feature>
<evidence type="ECO:0000256" key="1">
    <source>
        <dbReference type="SAM" id="MobiDB-lite"/>
    </source>
</evidence>
<organism evidence="2 3">
    <name type="scientific">Euroglyphus maynei</name>
    <name type="common">Mayne's house dust mite</name>
    <dbReference type="NCBI Taxonomy" id="6958"/>
    <lineage>
        <taxon>Eukaryota</taxon>
        <taxon>Metazoa</taxon>
        <taxon>Ecdysozoa</taxon>
        <taxon>Arthropoda</taxon>
        <taxon>Chelicerata</taxon>
        <taxon>Arachnida</taxon>
        <taxon>Acari</taxon>
        <taxon>Acariformes</taxon>
        <taxon>Sarcoptiformes</taxon>
        <taxon>Astigmata</taxon>
        <taxon>Psoroptidia</taxon>
        <taxon>Analgoidea</taxon>
        <taxon>Pyroglyphidae</taxon>
        <taxon>Pyroglyphinae</taxon>
        <taxon>Euroglyphus</taxon>
    </lineage>
</organism>
<feature type="compositionally biased region" description="Polar residues" evidence="1">
    <location>
        <begin position="42"/>
        <end position="51"/>
    </location>
</feature>
<reference evidence="2 3" key="1">
    <citation type="submission" date="2017-03" db="EMBL/GenBank/DDBJ databases">
        <title>Genome Survey of Euroglyphus maynei.</title>
        <authorList>
            <person name="Arlian L.G."/>
            <person name="Morgan M.S."/>
            <person name="Rider S.D."/>
        </authorList>
    </citation>
    <scope>NUCLEOTIDE SEQUENCE [LARGE SCALE GENOMIC DNA]</scope>
    <source>
        <strain evidence="2">Arlian Lab</strain>
        <tissue evidence="2">Whole body</tissue>
    </source>
</reference>
<protein>
    <submittedName>
        <fullName evidence="2">Uncharacterized protein</fullName>
    </submittedName>
</protein>
<name>A0A1Y3BGZ2_EURMA</name>
<evidence type="ECO:0000313" key="2">
    <source>
        <dbReference type="EMBL" id="OTF79103.1"/>
    </source>
</evidence>
<gene>
    <name evidence="2" type="ORF">BLA29_004932</name>
</gene>
<proteinExistence type="predicted"/>
<keyword evidence="3" id="KW-1185">Reference proteome</keyword>
<accession>A0A1Y3BGZ2</accession>
<feature type="compositionally biased region" description="Acidic residues" evidence="1">
    <location>
        <begin position="162"/>
        <end position="179"/>
    </location>
</feature>
<dbReference type="EMBL" id="MUJZ01024856">
    <property type="protein sequence ID" value="OTF79103.1"/>
    <property type="molecule type" value="Genomic_DNA"/>
</dbReference>
<sequence>MKKIPESTGSTGINRRHSMNTLPSSMRSFGRSNTAPLPDDGSSPNKFQSSFYDDKNPYLNYSVVSEPETYGHKDGGSFQPNCSMIVEPLNEDYENYQHSTRMPTTTTTNPTEFDMRPDLTPTGDEPNNTISFETPIVRSSPSQLSSNIHHHSKKKNKKKNSEDDDDEEEATTNDSDETLEQVSEIVDQTPSSTYQQPYGGSSSKHSNKKNDGSNAANYNNQQNNITTNTNTGNMEKLNQLTTTTMKRKTTKVSCGKKLCIMNYNPNT</sequence>